<dbReference type="Gene3D" id="3.40.50.150">
    <property type="entry name" value="Vaccinia Virus protein VP39"/>
    <property type="match status" value="1"/>
</dbReference>
<sequence length="268" mass="27537">MTVFDLAERRGWAGKAGVFAGSFGKLCGYAVGPLLDAAGVGGGVRVLDVGTGGGAAARAAWARGAGVVAVDAESSMVERASRAVPEADVRLGTLPELPFEDGEFDAVVANFVVNHVGQPRRALAELRRVARPGGRVAVTIWTAPPAAGQALLGRAVQAAGATRPDHLPALDPADDFPRTEQGFAGLLTEAGLTNVNCRTLAWNHRTTPEEWWGGAIGGVGTIGQIISSQPPELISAIAEQFAVLSKEFAADDGTLVLPHTALLAHGLA</sequence>
<dbReference type="InterPro" id="IPR013216">
    <property type="entry name" value="Methyltransf_11"/>
</dbReference>
<organism evidence="2 3">
    <name type="scientific">Actinacidiphila bryophytorum</name>
    <dbReference type="NCBI Taxonomy" id="1436133"/>
    <lineage>
        <taxon>Bacteria</taxon>
        <taxon>Bacillati</taxon>
        <taxon>Actinomycetota</taxon>
        <taxon>Actinomycetes</taxon>
        <taxon>Kitasatosporales</taxon>
        <taxon>Streptomycetaceae</taxon>
        <taxon>Actinacidiphila</taxon>
    </lineage>
</organism>
<dbReference type="RefSeq" id="WP_205046964.1">
    <property type="nucleotide sequence ID" value="NZ_CAJVAX010000001.1"/>
</dbReference>
<keyword evidence="2" id="KW-0830">Ubiquinone</keyword>
<comment type="caution">
    <text evidence="2">The sequence shown here is derived from an EMBL/GenBank/DDBJ whole genome shotgun (WGS) entry which is preliminary data.</text>
</comment>
<dbReference type="Proteomes" id="UP001153328">
    <property type="component" value="Unassembled WGS sequence"/>
</dbReference>
<evidence type="ECO:0000313" key="3">
    <source>
        <dbReference type="Proteomes" id="UP001153328"/>
    </source>
</evidence>
<evidence type="ECO:0000313" key="2">
    <source>
        <dbReference type="EMBL" id="CAG7597540.1"/>
    </source>
</evidence>
<dbReference type="InterPro" id="IPR029063">
    <property type="entry name" value="SAM-dependent_MTases_sf"/>
</dbReference>
<dbReference type="AlphaFoldDB" id="A0A9W4E5P0"/>
<gene>
    <name evidence="2" type="ORF">SBRY_10089</name>
</gene>
<dbReference type="Pfam" id="PF08241">
    <property type="entry name" value="Methyltransf_11"/>
    <property type="match status" value="1"/>
</dbReference>
<proteinExistence type="predicted"/>
<feature type="domain" description="Methyltransferase type 11" evidence="1">
    <location>
        <begin position="47"/>
        <end position="137"/>
    </location>
</feature>
<dbReference type="GO" id="GO:0008757">
    <property type="term" value="F:S-adenosylmethionine-dependent methyltransferase activity"/>
    <property type="evidence" value="ECO:0007669"/>
    <property type="project" value="InterPro"/>
</dbReference>
<dbReference type="SUPFAM" id="SSF53335">
    <property type="entry name" value="S-adenosyl-L-methionine-dependent methyltransferases"/>
    <property type="match status" value="1"/>
</dbReference>
<keyword evidence="3" id="KW-1185">Reference proteome</keyword>
<protein>
    <submittedName>
        <fullName evidence="2">Ubiquinone/menaquinone biosynthesis C-methylase UbiE</fullName>
    </submittedName>
</protein>
<reference evidence="2" key="1">
    <citation type="submission" date="2021-06" db="EMBL/GenBank/DDBJ databases">
        <authorList>
            <person name="Arsene-Ploetze F."/>
        </authorList>
    </citation>
    <scope>NUCLEOTIDE SEQUENCE</scope>
    <source>
        <strain evidence="2">SBRY1</strain>
    </source>
</reference>
<evidence type="ECO:0000259" key="1">
    <source>
        <dbReference type="Pfam" id="PF08241"/>
    </source>
</evidence>
<dbReference type="CDD" id="cd02440">
    <property type="entry name" value="AdoMet_MTases"/>
    <property type="match status" value="1"/>
</dbReference>
<dbReference type="PANTHER" id="PTHR43591">
    <property type="entry name" value="METHYLTRANSFERASE"/>
    <property type="match status" value="1"/>
</dbReference>
<name>A0A9W4E5P0_9ACTN</name>
<accession>A0A9W4E5P0</accession>
<dbReference type="EMBL" id="CAJVAX010000001">
    <property type="protein sequence ID" value="CAG7597540.1"/>
    <property type="molecule type" value="Genomic_DNA"/>
</dbReference>